<feature type="region of interest" description="Disordered" evidence="7">
    <location>
        <begin position="646"/>
        <end position="677"/>
    </location>
</feature>
<dbReference type="GO" id="GO:0016787">
    <property type="term" value="F:hydrolase activity"/>
    <property type="evidence" value="ECO:0007669"/>
    <property type="project" value="UniProtKB-KW"/>
</dbReference>
<dbReference type="EMBL" id="SGWV01000008">
    <property type="protein sequence ID" value="RZS56714.1"/>
    <property type="molecule type" value="Genomic_DNA"/>
</dbReference>
<evidence type="ECO:0000256" key="7">
    <source>
        <dbReference type="SAM" id="MobiDB-lite"/>
    </source>
</evidence>
<name>A0A4Q7LQ49_9BURK</name>
<evidence type="ECO:0000256" key="3">
    <source>
        <dbReference type="ARBA" id="ARBA00022705"/>
    </source>
</evidence>
<evidence type="ECO:0000256" key="6">
    <source>
        <dbReference type="ARBA" id="ARBA00022801"/>
    </source>
</evidence>
<dbReference type="AlphaFoldDB" id="A0A4Q7LQ49"/>
<protein>
    <submittedName>
        <fullName evidence="9">Bacteriophage replication gene A protein</fullName>
    </submittedName>
</protein>
<evidence type="ECO:0000259" key="8">
    <source>
        <dbReference type="Pfam" id="PF05840"/>
    </source>
</evidence>
<feature type="domain" description="Replication gene A protein-like" evidence="8">
    <location>
        <begin position="144"/>
        <end position="413"/>
    </location>
</feature>
<evidence type="ECO:0000256" key="1">
    <source>
        <dbReference type="ARBA" id="ARBA00003293"/>
    </source>
</evidence>
<proteinExistence type="inferred from homology"/>
<accession>A0A4Q7LQ49</accession>
<dbReference type="InterPro" id="IPR008766">
    <property type="entry name" value="Replication_gene_A-like"/>
</dbReference>
<dbReference type="Pfam" id="PF05840">
    <property type="entry name" value="Phage_GPA"/>
    <property type="match status" value="1"/>
</dbReference>
<evidence type="ECO:0000313" key="9">
    <source>
        <dbReference type="EMBL" id="RZS56714.1"/>
    </source>
</evidence>
<dbReference type="OrthoDB" id="5568266at2"/>
<evidence type="ECO:0000256" key="4">
    <source>
        <dbReference type="ARBA" id="ARBA00022722"/>
    </source>
</evidence>
<feature type="compositionally biased region" description="Basic and acidic residues" evidence="7">
    <location>
        <begin position="648"/>
        <end position="664"/>
    </location>
</feature>
<evidence type="ECO:0000313" key="10">
    <source>
        <dbReference type="Proteomes" id="UP000293433"/>
    </source>
</evidence>
<dbReference type="GO" id="GO:0004519">
    <property type="term" value="F:endonuclease activity"/>
    <property type="evidence" value="ECO:0007669"/>
    <property type="project" value="UniProtKB-KW"/>
</dbReference>
<keyword evidence="6" id="KW-0378">Hydrolase</keyword>
<keyword evidence="10" id="KW-1185">Reference proteome</keyword>
<keyword evidence="5" id="KW-0255">Endonuclease</keyword>
<comment type="caution">
    <text evidence="9">The sequence shown here is derived from an EMBL/GenBank/DDBJ whole genome shotgun (WGS) entry which is preliminary data.</text>
</comment>
<keyword evidence="4" id="KW-0540">Nuclease</keyword>
<dbReference type="RefSeq" id="WP_130481153.1">
    <property type="nucleotide sequence ID" value="NZ_SGWV01000008.1"/>
</dbReference>
<comment type="similarity">
    <text evidence="2">Belongs to the phage GPA family.</text>
</comment>
<keyword evidence="3" id="KW-0235">DNA replication</keyword>
<sequence length="677" mass="75271">MPLRPDLPGPALAYTTDSEWSAGLVDDLPTAWAARMLARWSSEPDRRARNLRLLSTVGAVRRAAVAGLAPDAGDGQIRAEADASARDMTRRLGLVQRIAAGRLADREPDQRERLQMLGQVIEARHWLDARGLGDRWPDGRGVTITGALRRVQCPRWWRRVLRRLHAQACEGTARTIGLVHRHAGCYASDDACRRRRGQVVRNEAALQSVTAVNETGQSYTLAELAAKGAANKQIRRHELMTRIAGFEVIARECSHGASFVTVTCPSRMHAMRSKRTGWGVEPNPVYDGTQPDEAQRWLAGQWAKFRSAADRQGLDVYGFRIAEPQHDGTPHWHALLFHPERVGAGTGRRPSRHEGGSSSELLAALLDRYFLQADSPTEPGAAAHRVTIEAIDWKRGSAAGYVAKYVSKNIDGNNVGRDLFGNDAMESSARVEAWASTWRIRQFQQIGGAPVGIWRELRRLHPEQADTAPAVALMLDAVNVTASADTAGETEAVRQYTAAHGWATYLELQGGARVPRRLLRVRLLQEQTGEIGRYGEPTPARPVGVQHVEQRSEWVPMPMLKAGGFRRQWTGRVEVESERSTWIVVPKARAAETIQRMQSTQPSGAAARPWSPVNNCPRQPADEARMFAPTTTRHRRLGRWHTWSTRNAHHDRDLHRDPRPDRSSQPRIRAGAGPEVD</sequence>
<dbReference type="Proteomes" id="UP000293433">
    <property type="component" value="Unassembled WGS sequence"/>
</dbReference>
<evidence type="ECO:0000256" key="2">
    <source>
        <dbReference type="ARBA" id="ARBA00009260"/>
    </source>
</evidence>
<gene>
    <name evidence="9" type="ORF">EV685_1268</name>
</gene>
<feature type="region of interest" description="Disordered" evidence="7">
    <location>
        <begin position="600"/>
        <end position="620"/>
    </location>
</feature>
<dbReference type="GO" id="GO:0006260">
    <property type="term" value="P:DNA replication"/>
    <property type="evidence" value="ECO:0007669"/>
    <property type="project" value="UniProtKB-KW"/>
</dbReference>
<comment type="function">
    <text evidence="1">Possible endonuclease which induces a single-strand cut and initiates DNA replication.</text>
</comment>
<reference evidence="9 10" key="1">
    <citation type="submission" date="2019-02" db="EMBL/GenBank/DDBJ databases">
        <title>Genomic Encyclopedia of Type Strains, Phase IV (KMG-IV): sequencing the most valuable type-strain genomes for metagenomic binning, comparative biology and taxonomic classification.</title>
        <authorList>
            <person name="Goeker M."/>
        </authorList>
    </citation>
    <scope>NUCLEOTIDE SEQUENCE [LARGE SCALE GENOMIC DNA]</scope>
    <source>
        <strain evidence="9 10">DSM 10617</strain>
    </source>
</reference>
<evidence type="ECO:0000256" key="5">
    <source>
        <dbReference type="ARBA" id="ARBA00022759"/>
    </source>
</evidence>
<organism evidence="9 10">
    <name type="scientific">Sphaerotilus mobilis</name>
    <dbReference type="NCBI Taxonomy" id="47994"/>
    <lineage>
        <taxon>Bacteria</taxon>
        <taxon>Pseudomonadati</taxon>
        <taxon>Pseudomonadota</taxon>
        <taxon>Betaproteobacteria</taxon>
        <taxon>Burkholderiales</taxon>
        <taxon>Sphaerotilaceae</taxon>
        <taxon>Sphaerotilus</taxon>
    </lineage>
</organism>